<dbReference type="HOGENOM" id="CLU_1531131_0_0_10"/>
<dbReference type="KEGG" id="phe:Phep_2921"/>
<dbReference type="InterPro" id="IPR025381">
    <property type="entry name" value="DUF4296"/>
</dbReference>
<dbReference type="RefSeq" id="WP_015808729.1">
    <property type="nucleotide sequence ID" value="NC_013061.1"/>
</dbReference>
<accession>C6Y1X7</accession>
<dbReference type="Pfam" id="PF14129">
    <property type="entry name" value="DUF4296"/>
    <property type="match status" value="1"/>
</dbReference>
<reference evidence="2 3" key="1">
    <citation type="journal article" date="2009" name="Stand. Genomic Sci.">
        <title>Complete genome sequence of Pedobacter heparinus type strain (HIM 762-3).</title>
        <authorList>
            <person name="Han C."/>
            <person name="Spring S."/>
            <person name="Lapidus A."/>
            <person name="Del Rio T.G."/>
            <person name="Tice H."/>
            <person name="Copeland A."/>
            <person name="Cheng J.F."/>
            <person name="Lucas S."/>
            <person name="Chen F."/>
            <person name="Nolan M."/>
            <person name="Bruce D."/>
            <person name="Goodwin L."/>
            <person name="Pitluck S."/>
            <person name="Ivanova N."/>
            <person name="Mavromatis K."/>
            <person name="Mikhailova N."/>
            <person name="Pati A."/>
            <person name="Chen A."/>
            <person name="Palaniappan K."/>
            <person name="Land M."/>
            <person name="Hauser L."/>
            <person name="Chang Y.J."/>
            <person name="Jeffries C.C."/>
            <person name="Saunders E."/>
            <person name="Chertkov O."/>
            <person name="Brettin T."/>
            <person name="Goker M."/>
            <person name="Rohde M."/>
            <person name="Bristow J."/>
            <person name="Eisen J.A."/>
            <person name="Markowitz V."/>
            <person name="Hugenholtz P."/>
            <person name="Kyrpides N.C."/>
            <person name="Klenk H.P."/>
            <person name="Detter J.C."/>
        </authorList>
    </citation>
    <scope>NUCLEOTIDE SEQUENCE [LARGE SCALE GENOMIC DNA]</scope>
    <source>
        <strain evidence="3">ATCC 13125 / DSM 2366 / CIP 104194 / JCM 7457 / NBRC 12017 / NCIMB 9290 / NRRL B-14731 / HIM 762-3</strain>
    </source>
</reference>
<evidence type="ECO:0000259" key="1">
    <source>
        <dbReference type="Pfam" id="PF14129"/>
    </source>
</evidence>
<proteinExistence type="predicted"/>
<dbReference type="Proteomes" id="UP000000852">
    <property type="component" value="Chromosome"/>
</dbReference>
<gene>
    <name evidence="2" type="ordered locus">Phep_2921</name>
</gene>
<dbReference type="OrthoDB" id="678784at2"/>
<feature type="domain" description="DUF4296" evidence="1">
    <location>
        <begin position="22"/>
        <end position="105"/>
    </location>
</feature>
<evidence type="ECO:0000313" key="2">
    <source>
        <dbReference type="EMBL" id="ACU05119.1"/>
    </source>
</evidence>
<dbReference type="PROSITE" id="PS51257">
    <property type="entry name" value="PROKAR_LIPOPROTEIN"/>
    <property type="match status" value="1"/>
</dbReference>
<dbReference type="AlphaFoldDB" id="C6Y1X7"/>
<organism evidence="2 3">
    <name type="scientific">Pedobacter heparinus (strain ATCC 13125 / DSM 2366 / CIP 104194 / JCM 7457 / NBRC 12017 / NCIMB 9290 / NRRL B-14731 / HIM 762-3)</name>
    <dbReference type="NCBI Taxonomy" id="485917"/>
    <lineage>
        <taxon>Bacteria</taxon>
        <taxon>Pseudomonadati</taxon>
        <taxon>Bacteroidota</taxon>
        <taxon>Sphingobacteriia</taxon>
        <taxon>Sphingobacteriales</taxon>
        <taxon>Sphingobacteriaceae</taxon>
        <taxon>Pedobacter</taxon>
    </lineage>
</organism>
<evidence type="ECO:0000313" key="3">
    <source>
        <dbReference type="Proteomes" id="UP000000852"/>
    </source>
</evidence>
<protein>
    <recommendedName>
        <fullName evidence="1">DUF4296 domain-containing protein</fullName>
    </recommendedName>
</protein>
<name>C6Y1X7_PEDHD</name>
<dbReference type="EMBL" id="CP001681">
    <property type="protein sequence ID" value="ACU05119.1"/>
    <property type="molecule type" value="Genomic_DNA"/>
</dbReference>
<sequence>MRKILYSIVVIFSVSGCKPGIPKDIIQPDEMAMVLHDIHLTDAVVNNVGRPDSAKMIAAAYYKGIYKKYNIDSALYSRSMAYYYDDPKVLSAIYGKVVGELKKEMNVIEKADSLLNANEVLKIRRKALQDSTRKADSLFWANFLLRDSARSRDLPVESREVIKLKMGYKGPKDLK</sequence>
<keyword evidence="3" id="KW-1185">Reference proteome</keyword>
<dbReference type="STRING" id="485917.Phep_2921"/>
<dbReference type="eggNOG" id="ENOG5033DU3">
    <property type="taxonomic scope" value="Bacteria"/>
</dbReference>